<dbReference type="PaxDb" id="4081-Solyc12g020130.1.1"/>
<reference evidence="1" key="2">
    <citation type="submission" date="2019-01" db="UniProtKB">
        <authorList>
            <consortium name="EnsemblPlants"/>
        </authorList>
    </citation>
    <scope>IDENTIFICATION</scope>
    <source>
        <strain evidence="1">cv. Heinz 1706</strain>
    </source>
</reference>
<evidence type="ECO:0008006" key="3">
    <source>
        <dbReference type="Google" id="ProtNLM"/>
    </source>
</evidence>
<gene>
    <name evidence="1" type="primary">LOC104644884</name>
</gene>
<reference evidence="1" key="1">
    <citation type="journal article" date="2012" name="Nature">
        <title>The tomato genome sequence provides insights into fleshy fruit evolution.</title>
        <authorList>
            <consortium name="Tomato Genome Consortium"/>
        </authorList>
    </citation>
    <scope>NUCLEOTIDE SEQUENCE [LARGE SCALE GENOMIC DNA]</scope>
    <source>
        <strain evidence="1">cv. Heinz 1706</strain>
    </source>
</reference>
<accession>A0A3Q7J672</accession>
<dbReference type="OrthoDB" id="1882251at2759"/>
<evidence type="ECO:0000313" key="1">
    <source>
        <dbReference type="EnsemblPlants" id="Solyc12g020130.1.1.1"/>
    </source>
</evidence>
<name>A0A3Q7J672_SOLLC</name>
<sequence>MDSSTFQITMDEFKHFHKIDRKLYSLLVINLERDPFESMHTLALWIWLERTCHFKNFIGKIVSQPNFFINELADEGAACLKCIEDNQFGLVSTYSSEIPLTQHLTREDLTLQFFHENRDNANSEMRKILNEVCHKAFQDIMEKAMMSRSSKQPLIESKLPMVPSPSELSLSDRMSRLRLGGDMSTRRMKGSNVPYEERSMFLTFSKGYPVAEWEIREFFTSYFGDNIESIIMQDVKSNEQALYARVVFDKPGIVEFILKDEPKVKFSINGKHVWMRKYVKRNGKSSFP</sequence>
<dbReference type="InParanoid" id="A0A3Q7J672"/>
<protein>
    <recommendedName>
        <fullName evidence="3">RRM domain-containing protein</fullName>
    </recommendedName>
</protein>
<dbReference type="EnsemblPlants" id="Solyc12g020130.1.1">
    <property type="protein sequence ID" value="Solyc12g020130.1.1.1"/>
    <property type="gene ID" value="Solyc12g020130.1"/>
</dbReference>
<proteinExistence type="predicted"/>
<dbReference type="PANTHER" id="PTHR33527:SF14">
    <property type="entry name" value="OS07G0274300 PROTEIN"/>
    <property type="match status" value="1"/>
</dbReference>
<dbReference type="Proteomes" id="UP000004994">
    <property type="component" value="Chromosome 12"/>
</dbReference>
<organism evidence="1">
    <name type="scientific">Solanum lycopersicum</name>
    <name type="common">Tomato</name>
    <name type="synonym">Lycopersicon esculentum</name>
    <dbReference type="NCBI Taxonomy" id="4081"/>
    <lineage>
        <taxon>Eukaryota</taxon>
        <taxon>Viridiplantae</taxon>
        <taxon>Streptophyta</taxon>
        <taxon>Embryophyta</taxon>
        <taxon>Tracheophyta</taxon>
        <taxon>Spermatophyta</taxon>
        <taxon>Magnoliopsida</taxon>
        <taxon>eudicotyledons</taxon>
        <taxon>Gunneridae</taxon>
        <taxon>Pentapetalae</taxon>
        <taxon>asterids</taxon>
        <taxon>lamiids</taxon>
        <taxon>Solanales</taxon>
        <taxon>Solanaceae</taxon>
        <taxon>Solanoideae</taxon>
        <taxon>Solaneae</taxon>
        <taxon>Solanum</taxon>
        <taxon>Solanum subgen. Lycopersicon</taxon>
    </lineage>
</organism>
<dbReference type="Gramene" id="Solyc12g020130.1.1">
    <property type="protein sequence ID" value="Solyc12g020130.1.1.1"/>
    <property type="gene ID" value="Solyc12g020130.1"/>
</dbReference>
<keyword evidence="2" id="KW-1185">Reference proteome</keyword>
<evidence type="ECO:0000313" key="2">
    <source>
        <dbReference type="Proteomes" id="UP000004994"/>
    </source>
</evidence>
<dbReference type="KEGG" id="sly:104644884"/>
<dbReference type="PANTHER" id="PTHR33527">
    <property type="entry name" value="OS07G0274300 PROTEIN"/>
    <property type="match status" value="1"/>
</dbReference>
<dbReference type="GeneID" id="104644884"/>
<dbReference type="OMA" id="YPVYEWE"/>
<dbReference type="AlphaFoldDB" id="A0A3Q7J672"/>
<dbReference type="STRING" id="4081.A0A3Q7J672"/>